<proteinExistence type="inferred from homology"/>
<organism evidence="3 4">
    <name type="scientific">Acetobacterium paludosum</name>
    <dbReference type="NCBI Taxonomy" id="52693"/>
    <lineage>
        <taxon>Bacteria</taxon>
        <taxon>Bacillati</taxon>
        <taxon>Bacillota</taxon>
        <taxon>Clostridia</taxon>
        <taxon>Eubacteriales</taxon>
        <taxon>Eubacteriaceae</taxon>
        <taxon>Acetobacterium</taxon>
    </lineage>
</organism>
<dbReference type="SUPFAM" id="SSF52402">
    <property type="entry name" value="Adenine nucleotide alpha hydrolases-like"/>
    <property type="match status" value="2"/>
</dbReference>
<dbReference type="AlphaFoldDB" id="A0A923HY11"/>
<comment type="caution">
    <text evidence="3">The sequence shown here is derived from an EMBL/GenBank/DDBJ whole genome shotgun (WGS) entry which is preliminary data.</text>
</comment>
<feature type="domain" description="UspA" evidence="2">
    <location>
        <begin position="153"/>
        <end position="315"/>
    </location>
</feature>
<reference evidence="3" key="1">
    <citation type="submission" date="2019-10" db="EMBL/GenBank/DDBJ databases">
        <authorList>
            <person name="Ross D.E."/>
            <person name="Gulliver D."/>
        </authorList>
    </citation>
    <scope>NUCLEOTIDE SEQUENCE</scope>
    <source>
        <strain evidence="3">DER-2019</strain>
    </source>
</reference>
<accession>A0A923HY11</accession>
<reference evidence="3" key="2">
    <citation type="submission" date="2020-10" db="EMBL/GenBank/DDBJ databases">
        <title>Comparative genomics of the Acetobacterium genus.</title>
        <authorList>
            <person name="Marshall C."/>
            <person name="May H."/>
            <person name="Norman S."/>
        </authorList>
    </citation>
    <scope>NUCLEOTIDE SEQUENCE</scope>
    <source>
        <strain evidence="3">DER-2019</strain>
    </source>
</reference>
<comment type="similarity">
    <text evidence="1">Belongs to the universal stress protein A family.</text>
</comment>
<dbReference type="EMBL" id="WJBD01000023">
    <property type="protein sequence ID" value="MBC3889697.1"/>
    <property type="molecule type" value="Genomic_DNA"/>
</dbReference>
<dbReference type="InterPro" id="IPR006015">
    <property type="entry name" value="Universal_stress_UspA"/>
</dbReference>
<dbReference type="CDD" id="cd00293">
    <property type="entry name" value="USP-like"/>
    <property type="match status" value="2"/>
</dbReference>
<dbReference type="OrthoDB" id="9794782at2"/>
<dbReference type="PRINTS" id="PR01438">
    <property type="entry name" value="UNVRSLSTRESS"/>
</dbReference>
<name>A0A923HY11_9FIRM</name>
<dbReference type="InterPro" id="IPR014729">
    <property type="entry name" value="Rossmann-like_a/b/a_fold"/>
</dbReference>
<protein>
    <recommendedName>
        <fullName evidence="2">UspA domain-containing protein</fullName>
    </recommendedName>
</protein>
<keyword evidence="4" id="KW-1185">Reference proteome</keyword>
<dbReference type="Pfam" id="PF00582">
    <property type="entry name" value="Usp"/>
    <property type="match status" value="2"/>
</dbReference>
<dbReference type="PANTHER" id="PTHR46268:SF26">
    <property type="entry name" value="UNIVERSAL STRESS PROTEIN MJ0577"/>
    <property type="match status" value="1"/>
</dbReference>
<dbReference type="RefSeq" id="WP_148565963.1">
    <property type="nucleotide sequence ID" value="NZ_RXYA01000002.1"/>
</dbReference>
<gene>
    <name evidence="3" type="ORF">GH810_15410</name>
</gene>
<feature type="domain" description="UspA" evidence="2">
    <location>
        <begin position="1"/>
        <end position="133"/>
    </location>
</feature>
<dbReference type="Proteomes" id="UP000616595">
    <property type="component" value="Unassembled WGS sequence"/>
</dbReference>
<evidence type="ECO:0000259" key="2">
    <source>
        <dbReference type="Pfam" id="PF00582"/>
    </source>
</evidence>
<dbReference type="InterPro" id="IPR006016">
    <property type="entry name" value="UspA"/>
</dbReference>
<dbReference type="Gene3D" id="3.40.50.620">
    <property type="entry name" value="HUPs"/>
    <property type="match status" value="2"/>
</dbReference>
<evidence type="ECO:0000313" key="3">
    <source>
        <dbReference type="EMBL" id="MBC3889697.1"/>
    </source>
</evidence>
<evidence type="ECO:0000256" key="1">
    <source>
        <dbReference type="ARBA" id="ARBA00008791"/>
    </source>
</evidence>
<dbReference type="PANTHER" id="PTHR46268">
    <property type="entry name" value="STRESS RESPONSE PROTEIN NHAX"/>
    <property type="match status" value="1"/>
</dbReference>
<evidence type="ECO:0000313" key="4">
    <source>
        <dbReference type="Proteomes" id="UP000616595"/>
    </source>
</evidence>
<sequence>MFSKIIIASERTPVANNILNYIASLRNSGMKECLLVQCLNPYETNVNITAYYASLFEENLERQKAILEEAGYQVETRIVSGLMKNEINQIAVDEDFDLIVVAAEEHFINGEIFSGGIAHEVIHKAGKPVLIVRLSDDTCERINRTKECGISSHILFPTDFSDNAKLAYGYVKELAEKSAKNVTIVHIQDHSKSLAHRIKGLEGVDKQKLEKFKNQLRFDTMDEEKLQELKQEVLLNKVNEERLAALKEEISGNAEVNVDLFFGSPTREILRLIKELKIPLVVMGSQGKGYIKEVFLGSVSHNIIEHSTASILLIPANREEV</sequence>